<organism evidence="2 3">
    <name type="scientific">Sphingomonas qomolangmaensis</name>
    <dbReference type="NCBI Taxonomy" id="2918765"/>
    <lineage>
        <taxon>Bacteria</taxon>
        <taxon>Pseudomonadati</taxon>
        <taxon>Pseudomonadota</taxon>
        <taxon>Alphaproteobacteria</taxon>
        <taxon>Sphingomonadales</taxon>
        <taxon>Sphingomonadaceae</taxon>
        <taxon>Sphingomonas</taxon>
    </lineage>
</organism>
<dbReference type="PANTHER" id="PTHR40590:SF1">
    <property type="entry name" value="CYTOPLASMIC PROTEIN"/>
    <property type="match status" value="1"/>
</dbReference>
<proteinExistence type="predicted"/>
<evidence type="ECO:0000313" key="3">
    <source>
        <dbReference type="Proteomes" id="UP001058533"/>
    </source>
</evidence>
<protein>
    <submittedName>
        <fullName evidence="2">TraB/GumN family protein</fullName>
    </submittedName>
</protein>
<dbReference type="Pfam" id="PF01963">
    <property type="entry name" value="TraB_PrgY_gumN"/>
    <property type="match status" value="1"/>
</dbReference>
<feature type="signal peptide" evidence="1">
    <location>
        <begin position="1"/>
        <end position="23"/>
    </location>
</feature>
<sequence length="315" mass="33470">MTMKMTLLKVGTALWLAALPAIAAAQTAPAAPALTAAPPAAAAAPSVDADPALWAVRDEDTTIYLFGTIHVLKPGLSWFDDAVRRAFDQSDQVVLELVAPEPAAMQGLIMKLAVNPTGPTLTEKLPADKREAYAKAVTGLGLPANAFDRLDPWFASVNLSLLPLQKLGYDPTQGVEAQVSAAAKAAGKPVIGLETAEEQLGFFDALPQPAQVRLLVSTVDELDGLGPMIETMVGAWAKGDPEALGKLMNDSLRESPEVAKVLLNDRNERWADWIEKRLETPGTVFMAVGAGHLAGYDSVLAKLTTRKAKLVRLAY</sequence>
<dbReference type="InterPro" id="IPR002816">
    <property type="entry name" value="TraB/PrgY/GumN_fam"/>
</dbReference>
<dbReference type="RefSeq" id="WP_256507793.1">
    <property type="nucleotide sequence ID" value="NZ_CP101740.1"/>
</dbReference>
<evidence type="ECO:0000313" key="2">
    <source>
        <dbReference type="EMBL" id="UUL83958.1"/>
    </source>
</evidence>
<evidence type="ECO:0000256" key="1">
    <source>
        <dbReference type="SAM" id="SignalP"/>
    </source>
</evidence>
<keyword evidence="1" id="KW-0732">Signal</keyword>
<dbReference type="InterPro" id="IPR047111">
    <property type="entry name" value="YbaP-like"/>
</dbReference>
<reference evidence="2" key="1">
    <citation type="submission" date="2022-07" db="EMBL/GenBank/DDBJ databases">
        <title>Sphingomonas sp. nov., a novel bacterium isolated from the north slope of the Mount Everest.</title>
        <authorList>
            <person name="Cui X."/>
            <person name="Liu Y."/>
        </authorList>
    </citation>
    <scope>NUCLEOTIDE SEQUENCE</scope>
    <source>
        <strain evidence="2">S5-59</strain>
    </source>
</reference>
<dbReference type="EMBL" id="CP101740">
    <property type="protein sequence ID" value="UUL83958.1"/>
    <property type="molecule type" value="Genomic_DNA"/>
</dbReference>
<dbReference type="CDD" id="cd14789">
    <property type="entry name" value="Tiki"/>
    <property type="match status" value="1"/>
</dbReference>
<feature type="chain" id="PRO_5045975447" evidence="1">
    <location>
        <begin position="24"/>
        <end position="315"/>
    </location>
</feature>
<keyword evidence="3" id="KW-1185">Reference proteome</keyword>
<dbReference type="PANTHER" id="PTHR40590">
    <property type="entry name" value="CYTOPLASMIC PROTEIN-RELATED"/>
    <property type="match status" value="1"/>
</dbReference>
<name>A0ABY5LE38_9SPHN</name>
<dbReference type="Proteomes" id="UP001058533">
    <property type="component" value="Chromosome"/>
</dbReference>
<accession>A0ABY5LE38</accession>
<gene>
    <name evidence="2" type="ORF">NMP03_07130</name>
</gene>